<dbReference type="SUPFAM" id="SSF46689">
    <property type="entry name" value="Homeodomain-like"/>
    <property type="match status" value="2"/>
</dbReference>
<dbReference type="RefSeq" id="WP_136371938.1">
    <property type="nucleotide sequence ID" value="NZ_SSOB01000031.1"/>
</dbReference>
<gene>
    <name evidence="7" type="ORF">E6C55_21840</name>
</gene>
<keyword evidence="4" id="KW-0597">Phosphoprotein</keyword>
<dbReference type="PROSITE" id="PS01124">
    <property type="entry name" value="HTH_ARAC_FAMILY_2"/>
    <property type="match status" value="1"/>
</dbReference>
<accession>A0A4S4BNG3</accession>
<dbReference type="PANTHER" id="PTHR43280">
    <property type="entry name" value="ARAC-FAMILY TRANSCRIPTIONAL REGULATOR"/>
    <property type="match status" value="1"/>
</dbReference>
<sequence>MRKILVVEDEEIIRKGIVQLVSALPGDIAVTEKENGREALEHLYSSLPDLIISDIRMREMDGLTFLGKARALHPNVPVMILSGYGEFEYAQQAIRIGVNEFMLKPVNRRAFLLTLERLLGQQAAPSSVQTPEPCRTVSQTNSDSQAISMIKSYIADNLNGDLTLQSLAEHVHLHPAYISHLFKQRTQTAISDYIAQARIERAKYLLLNTTLKIYDIAGLCGYQSPKHFMLVFKQLTGRTPGTFRNG</sequence>
<proteinExistence type="predicted"/>
<dbReference type="Pfam" id="PF12833">
    <property type="entry name" value="HTH_18"/>
    <property type="match status" value="1"/>
</dbReference>
<feature type="modified residue" description="4-aspartylphosphate" evidence="4">
    <location>
        <position position="54"/>
    </location>
</feature>
<keyword evidence="1" id="KW-0805">Transcription regulation</keyword>
<dbReference type="SMART" id="SM00342">
    <property type="entry name" value="HTH_ARAC"/>
    <property type="match status" value="1"/>
</dbReference>
<evidence type="ECO:0000259" key="5">
    <source>
        <dbReference type="PROSITE" id="PS01124"/>
    </source>
</evidence>
<dbReference type="AlphaFoldDB" id="A0A4S4BNG3"/>
<dbReference type="Gene3D" id="1.10.10.60">
    <property type="entry name" value="Homeodomain-like"/>
    <property type="match status" value="2"/>
</dbReference>
<evidence type="ECO:0000313" key="7">
    <source>
        <dbReference type="EMBL" id="THF75490.1"/>
    </source>
</evidence>
<keyword evidence="8" id="KW-1185">Reference proteome</keyword>
<dbReference type="GO" id="GO:0003700">
    <property type="term" value="F:DNA-binding transcription factor activity"/>
    <property type="evidence" value="ECO:0007669"/>
    <property type="project" value="InterPro"/>
</dbReference>
<keyword evidence="2" id="KW-0238">DNA-binding</keyword>
<dbReference type="CDD" id="cd17536">
    <property type="entry name" value="REC_YesN-like"/>
    <property type="match status" value="1"/>
</dbReference>
<evidence type="ECO:0000256" key="2">
    <source>
        <dbReference type="ARBA" id="ARBA00023125"/>
    </source>
</evidence>
<dbReference type="PANTHER" id="PTHR43280:SF2">
    <property type="entry name" value="HTH-TYPE TRANSCRIPTIONAL REGULATOR EXSA"/>
    <property type="match status" value="1"/>
</dbReference>
<dbReference type="PROSITE" id="PS50110">
    <property type="entry name" value="RESPONSE_REGULATORY"/>
    <property type="match status" value="1"/>
</dbReference>
<keyword evidence="3" id="KW-0804">Transcription</keyword>
<dbReference type="SMART" id="SM00448">
    <property type="entry name" value="REC"/>
    <property type="match status" value="1"/>
</dbReference>
<dbReference type="OrthoDB" id="159632at2"/>
<evidence type="ECO:0000256" key="3">
    <source>
        <dbReference type="ARBA" id="ARBA00023163"/>
    </source>
</evidence>
<comment type="caution">
    <text evidence="7">The sequence shown here is derived from an EMBL/GenBank/DDBJ whole genome shotgun (WGS) entry which is preliminary data.</text>
</comment>
<evidence type="ECO:0000313" key="8">
    <source>
        <dbReference type="Proteomes" id="UP000310636"/>
    </source>
</evidence>
<dbReference type="Gene3D" id="3.40.50.2300">
    <property type="match status" value="1"/>
</dbReference>
<dbReference type="InterPro" id="IPR011006">
    <property type="entry name" value="CheY-like_superfamily"/>
</dbReference>
<dbReference type="EMBL" id="SSOB01000031">
    <property type="protein sequence ID" value="THF75490.1"/>
    <property type="molecule type" value="Genomic_DNA"/>
</dbReference>
<reference evidence="7 8" key="1">
    <citation type="submission" date="2019-04" db="EMBL/GenBank/DDBJ databases">
        <title>Cohnella sp. nov. isolated from preserved vegetables.</title>
        <authorList>
            <person name="Lin S.-Y."/>
            <person name="Hung M.-H."/>
            <person name="Young C.-C."/>
        </authorList>
    </citation>
    <scope>NUCLEOTIDE SEQUENCE [LARGE SCALE GENOMIC DNA]</scope>
    <source>
        <strain evidence="7 8">CC-MHH1044</strain>
    </source>
</reference>
<dbReference type="GO" id="GO:0000160">
    <property type="term" value="P:phosphorelay signal transduction system"/>
    <property type="evidence" value="ECO:0007669"/>
    <property type="project" value="InterPro"/>
</dbReference>
<dbReference type="InterPro" id="IPR009057">
    <property type="entry name" value="Homeodomain-like_sf"/>
</dbReference>
<dbReference type="InterPro" id="IPR018060">
    <property type="entry name" value="HTH_AraC"/>
</dbReference>
<organism evidence="7 8">
    <name type="scientific">Cohnella fermenti</name>
    <dbReference type="NCBI Taxonomy" id="2565925"/>
    <lineage>
        <taxon>Bacteria</taxon>
        <taxon>Bacillati</taxon>
        <taxon>Bacillota</taxon>
        <taxon>Bacilli</taxon>
        <taxon>Bacillales</taxon>
        <taxon>Paenibacillaceae</taxon>
        <taxon>Cohnella</taxon>
    </lineage>
</organism>
<dbReference type="Proteomes" id="UP000310636">
    <property type="component" value="Unassembled WGS sequence"/>
</dbReference>
<dbReference type="SUPFAM" id="SSF52172">
    <property type="entry name" value="CheY-like"/>
    <property type="match status" value="1"/>
</dbReference>
<evidence type="ECO:0000259" key="6">
    <source>
        <dbReference type="PROSITE" id="PS50110"/>
    </source>
</evidence>
<protein>
    <submittedName>
        <fullName evidence="7">Response regulator</fullName>
    </submittedName>
</protein>
<dbReference type="InterPro" id="IPR001789">
    <property type="entry name" value="Sig_transdc_resp-reg_receiver"/>
</dbReference>
<feature type="domain" description="HTH araC/xylS-type" evidence="5">
    <location>
        <begin position="148"/>
        <end position="246"/>
    </location>
</feature>
<feature type="domain" description="Response regulatory" evidence="6">
    <location>
        <begin position="3"/>
        <end position="119"/>
    </location>
</feature>
<evidence type="ECO:0000256" key="1">
    <source>
        <dbReference type="ARBA" id="ARBA00023015"/>
    </source>
</evidence>
<name>A0A4S4BNG3_9BACL</name>
<dbReference type="Pfam" id="PF00072">
    <property type="entry name" value="Response_reg"/>
    <property type="match status" value="1"/>
</dbReference>
<evidence type="ECO:0000256" key="4">
    <source>
        <dbReference type="PROSITE-ProRule" id="PRU00169"/>
    </source>
</evidence>
<dbReference type="GO" id="GO:0043565">
    <property type="term" value="F:sequence-specific DNA binding"/>
    <property type="evidence" value="ECO:0007669"/>
    <property type="project" value="InterPro"/>
</dbReference>